<dbReference type="PANTHER" id="PTHR38011">
    <property type="entry name" value="DIHYDROFOLATE REDUCTASE FAMILY PROTEIN (AFU_ORTHOLOGUE AFUA_8G06820)"/>
    <property type="match status" value="1"/>
</dbReference>
<dbReference type="GO" id="GO:0008703">
    <property type="term" value="F:5-amino-6-(5-phosphoribosylamino)uracil reductase activity"/>
    <property type="evidence" value="ECO:0007669"/>
    <property type="project" value="InterPro"/>
</dbReference>
<reference evidence="2 3" key="1">
    <citation type="submission" date="2015-03" db="EMBL/GenBank/DDBJ databases">
        <title>Comparative genomics of Pseudomonas insights into diversity of traits involved in vanlence and defense.</title>
        <authorList>
            <person name="Qin Y."/>
        </authorList>
    </citation>
    <scope>NUCLEOTIDE SEQUENCE [LARGE SCALE GENOMIC DNA]</scope>
    <source>
        <strain evidence="2 3">C8</strain>
    </source>
</reference>
<accession>A0A0F4TP63</accession>
<dbReference type="Gene3D" id="3.40.430.10">
    <property type="entry name" value="Dihydrofolate Reductase, subunit A"/>
    <property type="match status" value="1"/>
</dbReference>
<dbReference type="PATRIC" id="fig|294.132.peg.1292"/>
<name>A0A0F4TP63_PSEFL</name>
<dbReference type="InterPro" id="IPR050765">
    <property type="entry name" value="Riboflavin_Biosynth_HTPR"/>
</dbReference>
<protein>
    <submittedName>
        <fullName evidence="2">Dihydrofolate reductase</fullName>
    </submittedName>
</protein>
<feature type="domain" description="Bacterial bifunctional deaminase-reductase C-terminal" evidence="1">
    <location>
        <begin position="2"/>
        <end position="186"/>
    </location>
</feature>
<dbReference type="GO" id="GO:0009231">
    <property type="term" value="P:riboflavin biosynthetic process"/>
    <property type="evidence" value="ECO:0007669"/>
    <property type="project" value="InterPro"/>
</dbReference>
<dbReference type="SUPFAM" id="SSF53597">
    <property type="entry name" value="Dihydrofolate reductase-like"/>
    <property type="match status" value="1"/>
</dbReference>
<dbReference type="Pfam" id="PF01872">
    <property type="entry name" value="RibD_C"/>
    <property type="match status" value="1"/>
</dbReference>
<dbReference type="InterPro" id="IPR002734">
    <property type="entry name" value="RibDG_C"/>
</dbReference>
<comment type="caution">
    <text evidence="2">The sequence shown here is derived from an EMBL/GenBank/DDBJ whole genome shotgun (WGS) entry which is preliminary data.</text>
</comment>
<dbReference type="Proteomes" id="UP000033588">
    <property type="component" value="Unassembled WGS sequence"/>
</dbReference>
<dbReference type="InterPro" id="IPR024072">
    <property type="entry name" value="DHFR-like_dom_sf"/>
</dbReference>
<gene>
    <name evidence="2" type="ORF">VC35_12690</name>
</gene>
<dbReference type="RefSeq" id="WP_046040426.1">
    <property type="nucleotide sequence ID" value="NZ_LACC01000014.1"/>
</dbReference>
<organism evidence="2 3">
    <name type="scientific">Pseudomonas fluorescens</name>
    <dbReference type="NCBI Taxonomy" id="294"/>
    <lineage>
        <taxon>Bacteria</taxon>
        <taxon>Pseudomonadati</taxon>
        <taxon>Pseudomonadota</taxon>
        <taxon>Gammaproteobacteria</taxon>
        <taxon>Pseudomonadales</taxon>
        <taxon>Pseudomonadaceae</taxon>
        <taxon>Pseudomonas</taxon>
    </lineage>
</organism>
<dbReference type="AlphaFoldDB" id="A0A0F4TP63"/>
<sequence>MRTLTVAAFVSLDGVMQAPGGPEEDSSGGFRFGGWIVPYADKTTGQAVQDLFSQPFELLLGRRTYDIFAAYWPHIQADATHHTIADLFNAAPKHVATHRADSLAWHNSHALEGNLVDAIGALKRQDGPQLLTQGSGDLVRQLLAAGLVDELRLMIHPILLGRGKRLFDDNAQASAFTLVNSISSPGGVLIARYTRSGEVHTGSFEDVRQR</sequence>
<evidence type="ECO:0000313" key="3">
    <source>
        <dbReference type="Proteomes" id="UP000033588"/>
    </source>
</evidence>
<dbReference type="EMBL" id="LACC01000014">
    <property type="protein sequence ID" value="KJZ46226.1"/>
    <property type="molecule type" value="Genomic_DNA"/>
</dbReference>
<dbReference type="OrthoDB" id="7342392at2"/>
<evidence type="ECO:0000259" key="1">
    <source>
        <dbReference type="Pfam" id="PF01872"/>
    </source>
</evidence>
<proteinExistence type="predicted"/>
<evidence type="ECO:0000313" key="2">
    <source>
        <dbReference type="EMBL" id="KJZ46226.1"/>
    </source>
</evidence>
<dbReference type="PANTHER" id="PTHR38011:SF2">
    <property type="entry name" value="BIFUNCTIONAL DEAMINASE-REDUCTASE DOMAIN PROTEIN"/>
    <property type="match status" value="1"/>
</dbReference>